<dbReference type="PANTHER" id="PTHR47959">
    <property type="entry name" value="ATP-DEPENDENT RNA HELICASE RHLE-RELATED"/>
    <property type="match status" value="1"/>
</dbReference>
<feature type="transmembrane region" description="Helical" evidence="5">
    <location>
        <begin position="100"/>
        <end position="120"/>
    </location>
</feature>
<organism evidence="6 7">
    <name type="scientific">Coffea canephora</name>
    <name type="common">Robusta coffee</name>
    <dbReference type="NCBI Taxonomy" id="49390"/>
    <lineage>
        <taxon>Eukaryota</taxon>
        <taxon>Viridiplantae</taxon>
        <taxon>Streptophyta</taxon>
        <taxon>Embryophyta</taxon>
        <taxon>Tracheophyta</taxon>
        <taxon>Spermatophyta</taxon>
        <taxon>Magnoliopsida</taxon>
        <taxon>eudicotyledons</taxon>
        <taxon>Gunneridae</taxon>
        <taxon>Pentapetalae</taxon>
        <taxon>asterids</taxon>
        <taxon>lamiids</taxon>
        <taxon>Gentianales</taxon>
        <taxon>Rubiaceae</taxon>
        <taxon>Ixoroideae</taxon>
        <taxon>Gardenieae complex</taxon>
        <taxon>Bertiereae - Coffeeae clade</taxon>
        <taxon>Coffeeae</taxon>
        <taxon>Coffea</taxon>
    </lineage>
</organism>
<dbReference type="AlphaFoldDB" id="A0A068UIS7"/>
<keyword evidence="2" id="KW-0378">Hydrolase</keyword>
<keyword evidence="3" id="KW-0347">Helicase</keyword>
<reference evidence="7" key="1">
    <citation type="journal article" date="2014" name="Science">
        <title>The coffee genome provides insight into the convergent evolution of caffeine biosynthesis.</title>
        <authorList>
            <person name="Denoeud F."/>
            <person name="Carretero-Paulet L."/>
            <person name="Dereeper A."/>
            <person name="Droc G."/>
            <person name="Guyot R."/>
            <person name="Pietrella M."/>
            <person name="Zheng C."/>
            <person name="Alberti A."/>
            <person name="Anthony F."/>
            <person name="Aprea G."/>
            <person name="Aury J.M."/>
            <person name="Bento P."/>
            <person name="Bernard M."/>
            <person name="Bocs S."/>
            <person name="Campa C."/>
            <person name="Cenci A."/>
            <person name="Combes M.C."/>
            <person name="Crouzillat D."/>
            <person name="Da Silva C."/>
            <person name="Daddiego L."/>
            <person name="De Bellis F."/>
            <person name="Dussert S."/>
            <person name="Garsmeur O."/>
            <person name="Gayraud T."/>
            <person name="Guignon V."/>
            <person name="Jahn K."/>
            <person name="Jamilloux V."/>
            <person name="Joet T."/>
            <person name="Labadie K."/>
            <person name="Lan T."/>
            <person name="Leclercq J."/>
            <person name="Lepelley M."/>
            <person name="Leroy T."/>
            <person name="Li L.T."/>
            <person name="Librado P."/>
            <person name="Lopez L."/>
            <person name="Munoz A."/>
            <person name="Noel B."/>
            <person name="Pallavicini A."/>
            <person name="Perrotta G."/>
            <person name="Poncet V."/>
            <person name="Pot D."/>
            <person name="Priyono X."/>
            <person name="Rigoreau M."/>
            <person name="Rouard M."/>
            <person name="Rozas J."/>
            <person name="Tranchant-Dubreuil C."/>
            <person name="VanBuren R."/>
            <person name="Zhang Q."/>
            <person name="Andrade A.C."/>
            <person name="Argout X."/>
            <person name="Bertrand B."/>
            <person name="de Kochko A."/>
            <person name="Graziosi G."/>
            <person name="Henry R.J."/>
            <person name="Jayarama X."/>
            <person name="Ming R."/>
            <person name="Nagai C."/>
            <person name="Rounsley S."/>
            <person name="Sankoff D."/>
            <person name="Giuliano G."/>
            <person name="Albert V.A."/>
            <person name="Wincker P."/>
            <person name="Lashermes P."/>
        </authorList>
    </citation>
    <scope>NUCLEOTIDE SEQUENCE [LARGE SCALE GENOMIC DNA]</scope>
    <source>
        <strain evidence="7">cv. DH200-94</strain>
    </source>
</reference>
<dbReference type="GO" id="GO:0016787">
    <property type="term" value="F:hydrolase activity"/>
    <property type="evidence" value="ECO:0007669"/>
    <property type="project" value="UniProtKB-KW"/>
</dbReference>
<dbReference type="InParanoid" id="A0A068UIS7"/>
<proteinExistence type="predicted"/>
<dbReference type="Gene3D" id="3.40.50.300">
    <property type="entry name" value="P-loop containing nucleotide triphosphate hydrolases"/>
    <property type="match status" value="1"/>
</dbReference>
<evidence type="ECO:0000256" key="3">
    <source>
        <dbReference type="ARBA" id="ARBA00022806"/>
    </source>
</evidence>
<keyword evidence="5" id="KW-1133">Transmembrane helix</keyword>
<keyword evidence="1" id="KW-0547">Nucleotide-binding</keyword>
<dbReference type="InterPro" id="IPR027417">
    <property type="entry name" value="P-loop_NTPase"/>
</dbReference>
<keyword evidence="5" id="KW-0812">Transmembrane</keyword>
<evidence type="ECO:0008006" key="8">
    <source>
        <dbReference type="Google" id="ProtNLM"/>
    </source>
</evidence>
<gene>
    <name evidence="6" type="ORF">GSCOC_T00027203001</name>
</gene>
<evidence type="ECO:0000256" key="5">
    <source>
        <dbReference type="SAM" id="Phobius"/>
    </source>
</evidence>
<dbReference type="PANTHER" id="PTHR47959:SF13">
    <property type="entry name" value="ATP-DEPENDENT RNA HELICASE RHLE"/>
    <property type="match status" value="1"/>
</dbReference>
<protein>
    <recommendedName>
        <fullName evidence="8">Helicase C-terminal domain-containing protein</fullName>
    </recommendedName>
</protein>
<keyword evidence="4" id="KW-0067">ATP-binding</keyword>
<dbReference type="Proteomes" id="UP000295252">
    <property type="component" value="Chromosome IX"/>
</dbReference>
<evidence type="ECO:0000256" key="4">
    <source>
        <dbReference type="ARBA" id="ARBA00022840"/>
    </source>
</evidence>
<dbReference type="GO" id="GO:0005829">
    <property type="term" value="C:cytosol"/>
    <property type="evidence" value="ECO:0007669"/>
    <property type="project" value="TreeGrafter"/>
</dbReference>
<dbReference type="PhylomeDB" id="A0A068UIS7"/>
<feature type="transmembrane region" description="Helical" evidence="5">
    <location>
        <begin position="126"/>
        <end position="150"/>
    </location>
</feature>
<keyword evidence="5" id="KW-0472">Membrane</keyword>
<accession>A0A068UIS7</accession>
<dbReference type="EMBL" id="HG739116">
    <property type="protein sequence ID" value="CDP08381.1"/>
    <property type="molecule type" value="Genomic_DNA"/>
</dbReference>
<dbReference type="GO" id="GO:0003724">
    <property type="term" value="F:RNA helicase activity"/>
    <property type="evidence" value="ECO:0007669"/>
    <property type="project" value="TreeGrafter"/>
</dbReference>
<dbReference type="STRING" id="49390.A0A068UIS7"/>
<name>A0A068UIS7_COFCA</name>
<evidence type="ECO:0000313" key="7">
    <source>
        <dbReference type="Proteomes" id="UP000295252"/>
    </source>
</evidence>
<keyword evidence="7" id="KW-1185">Reference proteome</keyword>
<sequence length="151" mass="17221">MYVVYLILELSSIQELLCVINFEMPQSAVGYVHRIGHTRKAYNTGASVSLVSSEENDMFEDIKSIIGESDNMDSNFIAPFLLLTKNAMECLRYRSEVNIAFLYCIVSCNFLNLLCVKHLFMLTLLLWFFTLRLPQVIEAVLCCVAVLLCVF</sequence>
<evidence type="ECO:0000313" key="6">
    <source>
        <dbReference type="EMBL" id="CDP08381.1"/>
    </source>
</evidence>
<dbReference type="InterPro" id="IPR050079">
    <property type="entry name" value="DEAD_box_RNA_helicase"/>
</dbReference>
<dbReference type="Gramene" id="CDP08381">
    <property type="protein sequence ID" value="CDP08381"/>
    <property type="gene ID" value="GSCOC_T00027203001"/>
</dbReference>
<dbReference type="GO" id="GO:0005524">
    <property type="term" value="F:ATP binding"/>
    <property type="evidence" value="ECO:0007669"/>
    <property type="project" value="UniProtKB-KW"/>
</dbReference>
<evidence type="ECO:0000256" key="1">
    <source>
        <dbReference type="ARBA" id="ARBA00022741"/>
    </source>
</evidence>
<dbReference type="SUPFAM" id="SSF52540">
    <property type="entry name" value="P-loop containing nucleoside triphosphate hydrolases"/>
    <property type="match status" value="1"/>
</dbReference>
<evidence type="ECO:0000256" key="2">
    <source>
        <dbReference type="ARBA" id="ARBA00022801"/>
    </source>
</evidence>